<protein>
    <submittedName>
        <fullName evidence="1">Uncharacterized protein</fullName>
    </submittedName>
</protein>
<proteinExistence type="predicted"/>
<dbReference type="EMBL" id="LCHP01000001">
    <property type="protein sequence ID" value="KKT37217.1"/>
    <property type="molecule type" value="Genomic_DNA"/>
</dbReference>
<accession>A0A837IBZ2</accession>
<name>A0A837IBZ2_9BACT</name>
<dbReference type="AlphaFoldDB" id="A0A837IBZ2"/>
<evidence type="ECO:0000313" key="1">
    <source>
        <dbReference type="EMBL" id="KKT37217.1"/>
    </source>
</evidence>
<reference evidence="1 2" key="1">
    <citation type="journal article" date="2015" name="Nature">
        <title>rRNA introns, odd ribosomes, and small enigmatic genomes across a large radiation of phyla.</title>
        <authorList>
            <person name="Brown C.T."/>
            <person name="Hug L.A."/>
            <person name="Thomas B.C."/>
            <person name="Sharon I."/>
            <person name="Castelle C.J."/>
            <person name="Singh A."/>
            <person name="Wilkins M.J."/>
            <person name="Williams K.H."/>
            <person name="Banfield J.F."/>
        </authorList>
    </citation>
    <scope>NUCLEOTIDE SEQUENCE [LARGE SCALE GENOMIC DNA]</scope>
</reference>
<evidence type="ECO:0000313" key="2">
    <source>
        <dbReference type="Proteomes" id="UP000033815"/>
    </source>
</evidence>
<sequence length="147" mass="15758">MATIVVAMNSTLGLCKSVKNGILEIGSFFNDKKGGIMASVMALHQKPTASALDESNTSITLKIKGGARLCIEKDTGQLFKLFYGEADDSGRHELNQIGTVRLDDLKESLSVLGGCLGSATIKTKIGDLHATDYKQAGRLRKWLASNK</sequence>
<comment type="caution">
    <text evidence="1">The sequence shown here is derived from an EMBL/GenBank/DDBJ whole genome shotgun (WGS) entry which is preliminary data.</text>
</comment>
<organism evidence="1 2">
    <name type="scientific">Candidatus Nomurabacteria bacterium GW2011_GWB1_44_12</name>
    <dbReference type="NCBI Taxonomy" id="1618748"/>
    <lineage>
        <taxon>Bacteria</taxon>
        <taxon>Candidatus Nomuraibacteriota</taxon>
    </lineage>
</organism>
<gene>
    <name evidence="1" type="ORF">UW25_C0001G0025</name>
</gene>
<dbReference type="Proteomes" id="UP000033815">
    <property type="component" value="Unassembled WGS sequence"/>
</dbReference>